<keyword evidence="3" id="KW-0862">Zinc</keyword>
<dbReference type="CDD" id="cd00067">
    <property type="entry name" value="GAL4"/>
    <property type="match status" value="1"/>
</dbReference>
<dbReference type="PANTHER" id="PTHR47782">
    <property type="entry name" value="ZN(II)2CYS6 TRANSCRIPTION FACTOR (EUROFUNG)-RELATED"/>
    <property type="match status" value="1"/>
</dbReference>
<evidence type="ECO:0000313" key="11">
    <source>
        <dbReference type="Proteomes" id="UP000730481"/>
    </source>
</evidence>
<evidence type="ECO:0000256" key="5">
    <source>
        <dbReference type="ARBA" id="ARBA00023125"/>
    </source>
</evidence>
<keyword evidence="5" id="KW-0238">DNA-binding</keyword>
<keyword evidence="11" id="KW-1185">Reference proteome</keyword>
<dbReference type="PANTHER" id="PTHR47782:SF14">
    <property type="entry name" value="ZN(II)2CYS6 TRANSCRIPTION FACTOR (EUROFUNG)"/>
    <property type="match status" value="1"/>
</dbReference>
<dbReference type="SUPFAM" id="SSF57701">
    <property type="entry name" value="Zn2/Cys6 DNA-binding domain"/>
    <property type="match status" value="1"/>
</dbReference>
<dbReference type="SMART" id="SM00906">
    <property type="entry name" value="Fungal_trans"/>
    <property type="match status" value="1"/>
</dbReference>
<dbReference type="InterPro" id="IPR007219">
    <property type="entry name" value="XnlR_reg_dom"/>
</dbReference>
<evidence type="ECO:0000259" key="9">
    <source>
        <dbReference type="PROSITE" id="PS50048"/>
    </source>
</evidence>
<sequence length="735" mass="81293">MSAAPEQRLFACQRCSRRKQRCDRAIPVCQPCQEAQAECIGSASEETVISENNRVIIRKGPVTRLLEQIESLEERLRSQARDDNAAPAAGNHGMLSPTTTETATAPPPPDSPALPHPTSMNMRFLSLSAMAEPSSRRGEFLKHLSTPRLIAGITKTYGGDPESTSRPDSLWEGISTYLHHPRGVRHRLRIPRADANKALQIYLTVVDFRFPRLSVEKVLMGIDAISHPEEDHFQRTVARDPAHVFMAYAVITIVPLVSDKYPISQGSWVSVHLLGKCMELLDAVFRQEDGIDIIQCLQLLVILAVHCSAAGSAWHLSSFAMNKCIALGYHREDQKSNASMPSPDVQPRRWAFWGCYLLDILICAALGRPTSIDARHITTPLPDAASNTTSPCAQHGQAISDIRGSDSNNSGLGSRHAYHRQLFQYARLLSQVISEAQNNPSSSPASNEYEQLLGQALSWRISALPHDEPESCNIFLFQTSLYNTLMLRLAVKELLDSFSFESSLHDPEVPFQPFAIFLGDMAYEESRIKRLKLSQICASVARSLDRIHMTGRSYLSLITGYSSLTMAFTCLYCMAVPILARDKTSDGGSGGPSNSDSAGQSMARHPSRVSSWGTGNHLPTLDSRSSSSYNWSPAGQIWVNDIGSDGINDSFNIAIAKVDIVGRQFPRLNQYNRMALDIRKLLIPVSSPDVHFTPRFTAMDDQLEKIKVDAQDIGPMYLRHLIAAILCLISQSQRS</sequence>
<gene>
    <name evidence="10" type="ORF">FBEOM_13176</name>
</gene>
<keyword evidence="4" id="KW-0805">Transcription regulation</keyword>
<comment type="caution">
    <text evidence="10">The sequence shown here is derived from an EMBL/GenBank/DDBJ whole genome shotgun (WGS) entry which is preliminary data.</text>
</comment>
<dbReference type="GO" id="GO:0043565">
    <property type="term" value="F:sequence-specific DNA binding"/>
    <property type="evidence" value="ECO:0007669"/>
    <property type="project" value="TreeGrafter"/>
</dbReference>
<protein>
    <submittedName>
        <fullName evidence="10">STB5</fullName>
    </submittedName>
</protein>
<feature type="region of interest" description="Disordered" evidence="8">
    <location>
        <begin position="76"/>
        <end position="119"/>
    </location>
</feature>
<evidence type="ECO:0000256" key="7">
    <source>
        <dbReference type="ARBA" id="ARBA00023242"/>
    </source>
</evidence>
<reference evidence="10" key="1">
    <citation type="journal article" date="2017" name="Mycologia">
        <title>Fusarium algeriense, sp. nov., a novel toxigenic crown rot pathogen of durum wheat from Algeria is nested in the Fusarium burgessii species complex.</title>
        <authorList>
            <person name="Laraba I."/>
            <person name="Keddad A."/>
            <person name="Boureghda H."/>
            <person name="Abdallah N."/>
            <person name="Vaughan M.M."/>
            <person name="Proctor R.H."/>
            <person name="Busman M."/>
            <person name="O'Donnell K."/>
        </authorList>
    </citation>
    <scope>NUCLEOTIDE SEQUENCE</scope>
    <source>
        <strain evidence="10">NRRL 25174</strain>
    </source>
</reference>
<keyword evidence="6" id="KW-0804">Transcription</keyword>
<dbReference type="PROSITE" id="PS50048">
    <property type="entry name" value="ZN2_CY6_FUNGAL_2"/>
    <property type="match status" value="1"/>
</dbReference>
<dbReference type="PROSITE" id="PS00463">
    <property type="entry name" value="ZN2_CY6_FUNGAL_1"/>
    <property type="match status" value="1"/>
</dbReference>
<comment type="subcellular location">
    <subcellularLocation>
        <location evidence="1">Nucleus</location>
    </subcellularLocation>
</comment>
<dbReference type="SMART" id="SM00066">
    <property type="entry name" value="GAL4"/>
    <property type="match status" value="1"/>
</dbReference>
<dbReference type="GO" id="GO:0008270">
    <property type="term" value="F:zinc ion binding"/>
    <property type="evidence" value="ECO:0007669"/>
    <property type="project" value="InterPro"/>
</dbReference>
<evidence type="ECO:0000256" key="3">
    <source>
        <dbReference type="ARBA" id="ARBA00022833"/>
    </source>
</evidence>
<dbReference type="Proteomes" id="UP000730481">
    <property type="component" value="Unassembled WGS sequence"/>
</dbReference>
<reference evidence="10" key="2">
    <citation type="submission" date="2020-02" db="EMBL/GenBank/DDBJ databases">
        <title>Identification and distribution of gene clusters putatively required for synthesis of sphingolipid metabolism inhibitors in phylogenetically diverse species of the filamentous fungus Fusarium.</title>
        <authorList>
            <person name="Kim H.-S."/>
            <person name="Busman M."/>
            <person name="Brown D.W."/>
            <person name="Divon H."/>
            <person name="Uhlig S."/>
            <person name="Proctor R.H."/>
        </authorList>
    </citation>
    <scope>NUCLEOTIDE SEQUENCE</scope>
    <source>
        <strain evidence="10">NRRL 25174</strain>
    </source>
</reference>
<evidence type="ECO:0000256" key="2">
    <source>
        <dbReference type="ARBA" id="ARBA00022723"/>
    </source>
</evidence>
<evidence type="ECO:0000313" key="10">
    <source>
        <dbReference type="EMBL" id="KAF4333017.1"/>
    </source>
</evidence>
<dbReference type="InterPro" id="IPR001138">
    <property type="entry name" value="Zn2Cys6_DnaBD"/>
</dbReference>
<dbReference type="InterPro" id="IPR036864">
    <property type="entry name" value="Zn2-C6_fun-type_DNA-bd_sf"/>
</dbReference>
<dbReference type="Pfam" id="PF04082">
    <property type="entry name" value="Fungal_trans"/>
    <property type="match status" value="1"/>
</dbReference>
<feature type="region of interest" description="Disordered" evidence="8">
    <location>
        <begin position="584"/>
        <end position="616"/>
    </location>
</feature>
<dbReference type="GO" id="GO:0045944">
    <property type="term" value="P:positive regulation of transcription by RNA polymerase II"/>
    <property type="evidence" value="ECO:0007669"/>
    <property type="project" value="TreeGrafter"/>
</dbReference>
<dbReference type="GO" id="GO:0006351">
    <property type="term" value="P:DNA-templated transcription"/>
    <property type="evidence" value="ECO:0007669"/>
    <property type="project" value="InterPro"/>
</dbReference>
<keyword evidence="7" id="KW-0539">Nucleus</keyword>
<accession>A0A9P5A6E2</accession>
<feature type="compositionally biased region" description="Pro residues" evidence="8">
    <location>
        <begin position="105"/>
        <end position="115"/>
    </location>
</feature>
<dbReference type="InterPro" id="IPR052202">
    <property type="entry name" value="Yeast_MetPath_Reg"/>
</dbReference>
<feature type="domain" description="Zn(2)-C6 fungal-type" evidence="9">
    <location>
        <begin position="11"/>
        <end position="39"/>
    </location>
</feature>
<evidence type="ECO:0000256" key="6">
    <source>
        <dbReference type="ARBA" id="ARBA00023163"/>
    </source>
</evidence>
<name>A0A9P5A6E2_9HYPO</name>
<evidence type="ECO:0000256" key="1">
    <source>
        <dbReference type="ARBA" id="ARBA00004123"/>
    </source>
</evidence>
<organism evidence="10 11">
    <name type="scientific">Fusarium beomiforme</name>
    <dbReference type="NCBI Taxonomy" id="44412"/>
    <lineage>
        <taxon>Eukaryota</taxon>
        <taxon>Fungi</taxon>
        <taxon>Dikarya</taxon>
        <taxon>Ascomycota</taxon>
        <taxon>Pezizomycotina</taxon>
        <taxon>Sordariomycetes</taxon>
        <taxon>Hypocreomycetidae</taxon>
        <taxon>Hypocreales</taxon>
        <taxon>Nectriaceae</taxon>
        <taxon>Fusarium</taxon>
        <taxon>Fusarium burgessii species complex</taxon>
    </lineage>
</organism>
<evidence type="ECO:0000256" key="8">
    <source>
        <dbReference type="SAM" id="MobiDB-lite"/>
    </source>
</evidence>
<keyword evidence="2" id="KW-0479">Metal-binding</keyword>
<proteinExistence type="predicted"/>
<dbReference type="OrthoDB" id="25921at2759"/>
<dbReference type="GO" id="GO:0000981">
    <property type="term" value="F:DNA-binding transcription factor activity, RNA polymerase II-specific"/>
    <property type="evidence" value="ECO:0007669"/>
    <property type="project" value="InterPro"/>
</dbReference>
<dbReference type="Pfam" id="PF00172">
    <property type="entry name" value="Zn_clus"/>
    <property type="match status" value="1"/>
</dbReference>
<dbReference type="CDD" id="cd12148">
    <property type="entry name" value="fungal_TF_MHR"/>
    <property type="match status" value="1"/>
</dbReference>
<dbReference type="GO" id="GO:0005634">
    <property type="term" value="C:nucleus"/>
    <property type="evidence" value="ECO:0007669"/>
    <property type="project" value="UniProtKB-SubCell"/>
</dbReference>
<dbReference type="AlphaFoldDB" id="A0A9P5A6E2"/>
<dbReference type="Gene3D" id="4.10.240.10">
    <property type="entry name" value="Zn(2)-C6 fungal-type DNA-binding domain"/>
    <property type="match status" value="1"/>
</dbReference>
<evidence type="ECO:0000256" key="4">
    <source>
        <dbReference type="ARBA" id="ARBA00023015"/>
    </source>
</evidence>
<dbReference type="EMBL" id="PVQB02000918">
    <property type="protein sequence ID" value="KAF4333017.1"/>
    <property type="molecule type" value="Genomic_DNA"/>
</dbReference>